<organism evidence="1 2">
    <name type="scientific">Hypothenemus hampei</name>
    <name type="common">Coffee berry borer</name>
    <dbReference type="NCBI Taxonomy" id="57062"/>
    <lineage>
        <taxon>Eukaryota</taxon>
        <taxon>Metazoa</taxon>
        <taxon>Ecdysozoa</taxon>
        <taxon>Arthropoda</taxon>
        <taxon>Hexapoda</taxon>
        <taxon>Insecta</taxon>
        <taxon>Pterygota</taxon>
        <taxon>Neoptera</taxon>
        <taxon>Endopterygota</taxon>
        <taxon>Coleoptera</taxon>
        <taxon>Polyphaga</taxon>
        <taxon>Cucujiformia</taxon>
        <taxon>Curculionidae</taxon>
        <taxon>Scolytinae</taxon>
        <taxon>Hypothenemus</taxon>
    </lineage>
</organism>
<dbReference type="EMBL" id="JBDJPC010000004">
    <property type="protein sequence ID" value="KAL1506673.1"/>
    <property type="molecule type" value="Genomic_DNA"/>
</dbReference>
<evidence type="ECO:0008006" key="3">
    <source>
        <dbReference type="Google" id="ProtNLM"/>
    </source>
</evidence>
<evidence type="ECO:0000313" key="1">
    <source>
        <dbReference type="EMBL" id="KAL1506673.1"/>
    </source>
</evidence>
<protein>
    <recommendedName>
        <fullName evidence="3">NADH dehydrogenase [ubiquinone] flavoprotein 3, mitochondrial</fullName>
    </recommendedName>
</protein>
<evidence type="ECO:0000313" key="2">
    <source>
        <dbReference type="Proteomes" id="UP001566132"/>
    </source>
</evidence>
<keyword evidence="2" id="KW-1185">Reference proteome</keyword>
<dbReference type="AlphaFoldDB" id="A0ABD1F098"/>
<sequence>MFSRALVNSQRSWPAAVRNVSGGKIIFNKDYAPSSSGSSPNVPGLSEKVVKIPKGEVGPGASKKSKYPNPEYFCYDKSSYFEAEVELLKYRCAQPSAHSYYEQVLPK</sequence>
<proteinExistence type="predicted"/>
<dbReference type="InterPro" id="IPR026193">
    <property type="entry name" value="NDUFV3"/>
</dbReference>
<comment type="caution">
    <text evidence="1">The sequence shown here is derived from an EMBL/GenBank/DDBJ whole genome shotgun (WGS) entry which is preliminary data.</text>
</comment>
<name>A0ABD1F098_HYPHA</name>
<dbReference type="Proteomes" id="UP001566132">
    <property type="component" value="Unassembled WGS sequence"/>
</dbReference>
<reference evidence="1 2" key="1">
    <citation type="submission" date="2024-05" db="EMBL/GenBank/DDBJ databases">
        <title>Genetic variation in Jamaican populations of the coffee berry borer (Hypothenemus hampei).</title>
        <authorList>
            <person name="Errbii M."/>
            <person name="Myrie A."/>
        </authorList>
    </citation>
    <scope>NUCLEOTIDE SEQUENCE [LARGE SCALE GENOMIC DNA]</scope>
    <source>
        <strain evidence="1">JA-Hopewell-2020-01-JO</strain>
        <tissue evidence="1">Whole body</tissue>
    </source>
</reference>
<dbReference type="Pfam" id="PF15880">
    <property type="entry name" value="NDUFV3"/>
    <property type="match status" value="1"/>
</dbReference>
<gene>
    <name evidence="1" type="ORF">ABEB36_005996</name>
</gene>
<accession>A0ABD1F098</accession>